<dbReference type="InterPro" id="IPR026870">
    <property type="entry name" value="Zinc_ribbon_dom"/>
</dbReference>
<dbReference type="EMBL" id="JAOPKB010000004">
    <property type="protein sequence ID" value="MCU4973166.1"/>
    <property type="molecule type" value="Genomic_DNA"/>
</dbReference>
<evidence type="ECO:0000256" key="1">
    <source>
        <dbReference type="ARBA" id="ARBA00004141"/>
    </source>
</evidence>
<feature type="transmembrane region" description="Helical" evidence="5">
    <location>
        <begin position="65"/>
        <end position="87"/>
    </location>
</feature>
<reference evidence="7 8" key="1">
    <citation type="submission" date="2022-09" db="EMBL/GenBank/DDBJ databases">
        <title>Enrichment on poylsaccharides allowed isolation of novel metabolic and taxonomic groups of Haloarchaea.</title>
        <authorList>
            <person name="Sorokin D.Y."/>
            <person name="Elcheninov A.G."/>
            <person name="Khizhniak T.V."/>
            <person name="Kolganova T.V."/>
            <person name="Kublanov I.V."/>
        </authorList>
    </citation>
    <scope>NUCLEOTIDE SEQUENCE [LARGE SCALE GENOMIC DNA]</scope>
    <source>
        <strain evidence="7 8">AArc-m2/3/4</strain>
    </source>
</reference>
<accession>A0ABT2QE15</accession>
<evidence type="ECO:0000256" key="3">
    <source>
        <dbReference type="ARBA" id="ARBA00022989"/>
    </source>
</evidence>
<proteinExistence type="predicted"/>
<feature type="transmembrane region" description="Helical" evidence="5">
    <location>
        <begin position="107"/>
        <end position="130"/>
    </location>
</feature>
<evidence type="ECO:0000256" key="2">
    <source>
        <dbReference type="ARBA" id="ARBA00022692"/>
    </source>
</evidence>
<keyword evidence="2 5" id="KW-0812">Transmembrane</keyword>
<evidence type="ECO:0000313" key="7">
    <source>
        <dbReference type="EMBL" id="MCU4973166.1"/>
    </source>
</evidence>
<evidence type="ECO:0000313" key="8">
    <source>
        <dbReference type="Proteomes" id="UP001320972"/>
    </source>
</evidence>
<dbReference type="Pfam" id="PF13240">
    <property type="entry name" value="Zn_Ribbon_1"/>
    <property type="match status" value="1"/>
</dbReference>
<feature type="domain" description="Zinc-ribbon" evidence="6">
    <location>
        <begin position="5"/>
        <end position="27"/>
    </location>
</feature>
<keyword evidence="3 5" id="KW-1133">Transmembrane helix</keyword>
<name>A0ABT2QE15_9EURY</name>
<evidence type="ECO:0000256" key="5">
    <source>
        <dbReference type="SAM" id="Phobius"/>
    </source>
</evidence>
<evidence type="ECO:0000259" key="6">
    <source>
        <dbReference type="Pfam" id="PF13240"/>
    </source>
</evidence>
<gene>
    <name evidence="7" type="ORF">OB955_10470</name>
</gene>
<comment type="caution">
    <text evidence="7">The sequence shown here is derived from an EMBL/GenBank/DDBJ whole genome shotgun (WGS) entry which is preliminary data.</text>
</comment>
<dbReference type="InterPro" id="IPR019109">
    <property type="entry name" value="MamF_MmsF"/>
</dbReference>
<sequence length="160" mass="17525">MGENYCRNCGTQLDPDARFCSECGTEVAEDTTAGFESGSESAVDTYGDSINRFERGTRTEGDTTFAALTHILALVTWVIGPLIVLVVTEDEFVEENARNALNWQIAFTVYMLVSFVLLFLFVGIVFLLVLPVVDVILCIVAAVKASEGDAWRYPLTPSLV</sequence>
<evidence type="ECO:0000256" key="4">
    <source>
        <dbReference type="ARBA" id="ARBA00023136"/>
    </source>
</evidence>
<keyword evidence="8" id="KW-1185">Reference proteome</keyword>
<dbReference type="Pfam" id="PF09685">
    <property type="entry name" value="MamF_MmsF"/>
    <property type="match status" value="1"/>
</dbReference>
<protein>
    <submittedName>
        <fullName evidence="7">Zinc ribbon domain-containing protein</fullName>
    </submittedName>
</protein>
<dbReference type="Proteomes" id="UP001320972">
    <property type="component" value="Unassembled WGS sequence"/>
</dbReference>
<comment type="subcellular location">
    <subcellularLocation>
        <location evidence="1">Membrane</location>
        <topology evidence="1">Multi-pass membrane protein</topology>
    </subcellularLocation>
</comment>
<dbReference type="RefSeq" id="WP_338007796.1">
    <property type="nucleotide sequence ID" value="NZ_JAOPKB010000004.1"/>
</dbReference>
<keyword evidence="4 5" id="KW-0472">Membrane</keyword>
<organism evidence="7 8">
    <name type="scientific">Natronoglomus mannanivorans</name>
    <dbReference type="NCBI Taxonomy" id="2979990"/>
    <lineage>
        <taxon>Archaea</taxon>
        <taxon>Methanobacteriati</taxon>
        <taxon>Methanobacteriota</taxon>
        <taxon>Stenosarchaea group</taxon>
        <taxon>Halobacteria</taxon>
        <taxon>Halobacteriales</taxon>
        <taxon>Natrialbaceae</taxon>
        <taxon>Natronoglomus</taxon>
    </lineage>
</organism>